<evidence type="ECO:0000256" key="1">
    <source>
        <dbReference type="SAM" id="MobiDB-lite"/>
    </source>
</evidence>
<dbReference type="EMBL" id="BAABLD010000015">
    <property type="protein sequence ID" value="GAA5169344.1"/>
    <property type="molecule type" value="Genomic_DNA"/>
</dbReference>
<evidence type="ECO:0000313" key="3">
    <source>
        <dbReference type="Proteomes" id="UP001500547"/>
    </source>
</evidence>
<dbReference type="NCBIfam" id="NF043076">
    <property type="entry name" value="PHA_gran_PhaM"/>
    <property type="match status" value="1"/>
</dbReference>
<comment type="caution">
    <text evidence="2">The sequence shown here is derived from an EMBL/GenBank/DDBJ whole genome shotgun (WGS) entry which is preliminary data.</text>
</comment>
<proteinExistence type="predicted"/>
<name>A0ABP9QYL3_9RHOO</name>
<feature type="region of interest" description="Disordered" evidence="1">
    <location>
        <begin position="102"/>
        <end position="134"/>
    </location>
</feature>
<gene>
    <name evidence="2" type="ORF">GCM10025770_30660</name>
</gene>
<dbReference type="InterPro" id="IPR050026">
    <property type="entry name" value="PHA_gran_PhaM_N"/>
</dbReference>
<organism evidence="2 3">
    <name type="scientific">Viridibacterium curvum</name>
    <dbReference type="NCBI Taxonomy" id="1101404"/>
    <lineage>
        <taxon>Bacteria</taxon>
        <taxon>Pseudomonadati</taxon>
        <taxon>Pseudomonadota</taxon>
        <taxon>Betaproteobacteria</taxon>
        <taxon>Rhodocyclales</taxon>
        <taxon>Rhodocyclaceae</taxon>
        <taxon>Viridibacterium</taxon>
    </lineage>
</organism>
<keyword evidence="3" id="KW-1185">Reference proteome</keyword>
<evidence type="ECO:0008006" key="4">
    <source>
        <dbReference type="Google" id="ProtNLM"/>
    </source>
</evidence>
<dbReference type="Proteomes" id="UP001500547">
    <property type="component" value="Unassembled WGS sequence"/>
</dbReference>
<reference evidence="3" key="1">
    <citation type="journal article" date="2019" name="Int. J. Syst. Evol. Microbiol.">
        <title>The Global Catalogue of Microorganisms (GCM) 10K type strain sequencing project: providing services to taxonomists for standard genome sequencing and annotation.</title>
        <authorList>
            <consortium name="The Broad Institute Genomics Platform"/>
            <consortium name="The Broad Institute Genome Sequencing Center for Infectious Disease"/>
            <person name="Wu L."/>
            <person name="Ma J."/>
        </authorList>
    </citation>
    <scope>NUCLEOTIDE SEQUENCE [LARGE SCALE GENOMIC DNA]</scope>
    <source>
        <strain evidence="3">JCM 18715</strain>
    </source>
</reference>
<sequence>MSSNADNSFDFMRQLWSSMGFGLPGMATPTLDVDEIEKRITDLRAVEGWLKMNLSMLQMTIQGLEVQRAALSAVRAMSQPGEHGEMPANPFTNPALWAWPFPAAGAATSEPQMPPEASEPPAAPPPPKSGGRKK</sequence>
<dbReference type="RefSeq" id="WP_345533979.1">
    <property type="nucleotide sequence ID" value="NZ_BAABLD010000015.1"/>
</dbReference>
<protein>
    <recommendedName>
        <fullName evidence="4">Regulatory protein</fullName>
    </recommendedName>
</protein>
<evidence type="ECO:0000313" key="2">
    <source>
        <dbReference type="EMBL" id="GAA5169344.1"/>
    </source>
</evidence>
<accession>A0ABP9QYL3</accession>
<feature type="compositionally biased region" description="Pro residues" evidence="1">
    <location>
        <begin position="112"/>
        <end position="128"/>
    </location>
</feature>